<keyword evidence="3" id="KW-1185">Reference proteome</keyword>
<keyword evidence="1" id="KW-0472">Membrane</keyword>
<reference evidence="2 3" key="1">
    <citation type="journal article" date="2024" name="BMC Genomics">
        <title>De novo assembly and annotation of Popillia japonica's genome with initial clues to its potential as an invasive pest.</title>
        <authorList>
            <person name="Cucini C."/>
            <person name="Boschi S."/>
            <person name="Funari R."/>
            <person name="Cardaioli E."/>
            <person name="Iannotti N."/>
            <person name="Marturano G."/>
            <person name="Paoli F."/>
            <person name="Bruttini M."/>
            <person name="Carapelli A."/>
            <person name="Frati F."/>
            <person name="Nardi F."/>
        </authorList>
    </citation>
    <scope>NUCLEOTIDE SEQUENCE [LARGE SCALE GENOMIC DNA]</scope>
    <source>
        <strain evidence="2">DMR45628</strain>
    </source>
</reference>
<evidence type="ECO:0000313" key="3">
    <source>
        <dbReference type="Proteomes" id="UP001458880"/>
    </source>
</evidence>
<dbReference type="EMBL" id="JASPKY010000120">
    <property type="protein sequence ID" value="KAK9732329.1"/>
    <property type="molecule type" value="Genomic_DNA"/>
</dbReference>
<comment type="caution">
    <text evidence="2">The sequence shown here is derived from an EMBL/GenBank/DDBJ whole genome shotgun (WGS) entry which is preliminary data.</text>
</comment>
<accession>A0AAW1LFQ7</accession>
<sequence>MKKDITKNVTSSVAANQINRIKRESFCENSFSLLLESAKNLDIYLKRRMGEILLRNQSTSIRFFVRILYIMAITTSCYAFPAAHEDEADREYPPWGAHQLATFILSQLRRADFPSLPSPDVPILPYRIPHSGKRNSAELTSSIMDLVVKFKKKFGQFRETYG</sequence>
<keyword evidence="1" id="KW-0812">Transmembrane</keyword>
<gene>
    <name evidence="2" type="ORF">QE152_g12934</name>
</gene>
<dbReference type="AlphaFoldDB" id="A0AAW1LFQ7"/>
<feature type="transmembrane region" description="Helical" evidence="1">
    <location>
        <begin position="63"/>
        <end position="81"/>
    </location>
</feature>
<proteinExistence type="predicted"/>
<keyword evidence="1" id="KW-1133">Transmembrane helix</keyword>
<dbReference type="Proteomes" id="UP001458880">
    <property type="component" value="Unassembled WGS sequence"/>
</dbReference>
<protein>
    <submittedName>
        <fullName evidence="2">Uncharacterized protein</fullName>
    </submittedName>
</protein>
<evidence type="ECO:0000256" key="1">
    <source>
        <dbReference type="SAM" id="Phobius"/>
    </source>
</evidence>
<name>A0AAW1LFQ7_POPJA</name>
<evidence type="ECO:0000313" key="2">
    <source>
        <dbReference type="EMBL" id="KAK9732329.1"/>
    </source>
</evidence>
<organism evidence="2 3">
    <name type="scientific">Popillia japonica</name>
    <name type="common">Japanese beetle</name>
    <dbReference type="NCBI Taxonomy" id="7064"/>
    <lineage>
        <taxon>Eukaryota</taxon>
        <taxon>Metazoa</taxon>
        <taxon>Ecdysozoa</taxon>
        <taxon>Arthropoda</taxon>
        <taxon>Hexapoda</taxon>
        <taxon>Insecta</taxon>
        <taxon>Pterygota</taxon>
        <taxon>Neoptera</taxon>
        <taxon>Endopterygota</taxon>
        <taxon>Coleoptera</taxon>
        <taxon>Polyphaga</taxon>
        <taxon>Scarabaeiformia</taxon>
        <taxon>Scarabaeidae</taxon>
        <taxon>Rutelinae</taxon>
        <taxon>Popillia</taxon>
    </lineage>
</organism>